<feature type="non-terminal residue" evidence="2">
    <location>
        <position position="33"/>
    </location>
</feature>
<evidence type="ECO:0000256" key="1">
    <source>
        <dbReference type="SAM" id="Phobius"/>
    </source>
</evidence>
<evidence type="ECO:0000313" key="2">
    <source>
        <dbReference type="EMBL" id="SVD90575.1"/>
    </source>
</evidence>
<feature type="transmembrane region" description="Helical" evidence="1">
    <location>
        <begin position="6"/>
        <end position="30"/>
    </location>
</feature>
<protein>
    <submittedName>
        <fullName evidence="2">Uncharacterized protein</fullName>
    </submittedName>
</protein>
<keyword evidence="1" id="KW-0472">Membrane</keyword>
<dbReference type="EMBL" id="UINC01181071">
    <property type="protein sequence ID" value="SVD90575.1"/>
    <property type="molecule type" value="Genomic_DNA"/>
</dbReference>
<feature type="non-terminal residue" evidence="2">
    <location>
        <position position="1"/>
    </location>
</feature>
<dbReference type="AlphaFoldDB" id="A0A382Z666"/>
<organism evidence="2">
    <name type="scientific">marine metagenome</name>
    <dbReference type="NCBI Taxonomy" id="408172"/>
    <lineage>
        <taxon>unclassified sequences</taxon>
        <taxon>metagenomes</taxon>
        <taxon>ecological metagenomes</taxon>
    </lineage>
</organism>
<gene>
    <name evidence="2" type="ORF">METZ01_LOCUS443429</name>
</gene>
<proteinExistence type="predicted"/>
<keyword evidence="1" id="KW-1133">Transmembrane helix</keyword>
<reference evidence="2" key="1">
    <citation type="submission" date="2018-05" db="EMBL/GenBank/DDBJ databases">
        <authorList>
            <person name="Lanie J.A."/>
            <person name="Ng W.-L."/>
            <person name="Kazmierczak K.M."/>
            <person name="Andrzejewski T.M."/>
            <person name="Davidsen T.M."/>
            <person name="Wayne K.J."/>
            <person name="Tettelin H."/>
            <person name="Glass J.I."/>
            <person name="Rusch D."/>
            <person name="Podicherti R."/>
            <person name="Tsui H.-C.T."/>
            <person name="Winkler M.E."/>
        </authorList>
    </citation>
    <scope>NUCLEOTIDE SEQUENCE</scope>
</reference>
<keyword evidence="1" id="KW-0812">Transmembrane</keyword>
<accession>A0A382Z666</accession>
<name>A0A382Z666_9ZZZZ</name>
<sequence>MAMEKYIAIGSIVMYAIFAAEMITLFNFMIEST</sequence>